<feature type="compositionally biased region" description="Basic and acidic residues" evidence="1">
    <location>
        <begin position="408"/>
        <end position="423"/>
    </location>
</feature>
<feature type="compositionally biased region" description="Polar residues" evidence="1">
    <location>
        <begin position="764"/>
        <end position="789"/>
    </location>
</feature>
<protein>
    <submittedName>
        <fullName evidence="2">Uncharacterized protein</fullName>
    </submittedName>
</protein>
<feature type="compositionally biased region" description="Polar residues" evidence="1">
    <location>
        <begin position="520"/>
        <end position="539"/>
    </location>
</feature>
<feature type="region of interest" description="Disordered" evidence="1">
    <location>
        <begin position="347"/>
        <end position="392"/>
    </location>
</feature>
<feature type="region of interest" description="Disordered" evidence="1">
    <location>
        <begin position="296"/>
        <end position="317"/>
    </location>
</feature>
<feature type="compositionally biased region" description="Low complexity" evidence="1">
    <location>
        <begin position="627"/>
        <end position="729"/>
    </location>
</feature>
<feature type="region of interest" description="Disordered" evidence="1">
    <location>
        <begin position="244"/>
        <end position="280"/>
    </location>
</feature>
<evidence type="ECO:0000313" key="3">
    <source>
        <dbReference type="Proteomes" id="UP001292094"/>
    </source>
</evidence>
<sequence>MAVMGRGGGGRVVSNFEERFVHLFHQDLPPPIPRTVYGPSSDVNDKEAAPRPPSRKRREAPLPPQQPHLKPQQSPPPKQRQQQQEQQQHHHHHHQHYEGNSTLLNLASDLIPMLAGPASSTVSRHLSVYASSFTSTSTTRDESVRGVRMSKTTREESVKGDRRGVKVNKTFKYNHSVKTREKRTRPSEGKQTRPISAPPGAYKGYPNVCDPGPTASTNLENIREHRGVSEEHVYEEVDYDWINNNDPSVKECDERNGKVPPKSHRKSSLGNSHPDKGMQCGIKTADVNAQVQEVRMARKKNPPQKPPRKSQGGRKVVSVESEQRFCENENNYNSDVVILDEIKGCEKPKSRNKTHSLSNTQSRPTNQNISDRPVRPERVKTRAMSQTCEESTIEKRNTLAKYYFGEGPGRRESLCGVTSERRSSHSGTNSLRRHNSCTARRDSTKQGKEGTSGNSTRRKKEGNAPLEQNSGQTPRKERKSSCKSRPSLKLSVRSKVSGGRTPNTPQRNGSGSSQSRRQSLKTSTASTVSEVPNSSQTLASPPPFPALHHDHQASSSSTLEHYHFSLPRVVLSGESNLAECQVSSHAVPRGTETWPRESRTSPPSKTKDNNVVDDDVSGMVSTDAPQLLSLNNRSSLSGRISPSGRHLSGSGSVSSSGRVSPSDGVNPGQLSPCGLLSSSSGQGSHGRGTTSASNSTSPTPHSSTSPTPHSSTSSRVLVASSHVHSSAGSCPIPSASLLQKRLRREVVVVVSDSDDDVVVLSHTNTPSLSHTTHTNTPSLSHTTHTNTPSLAHHTHQYVSSPSH</sequence>
<proteinExistence type="predicted"/>
<feature type="compositionally biased region" description="Basic and acidic residues" evidence="1">
    <location>
        <begin position="248"/>
        <end position="257"/>
    </location>
</feature>
<dbReference type="AlphaFoldDB" id="A0AAE1NY91"/>
<feature type="region of interest" description="Disordered" evidence="1">
    <location>
        <begin position="27"/>
        <end position="98"/>
    </location>
</feature>
<feature type="compositionally biased region" description="Basic residues" evidence="1">
    <location>
        <begin position="297"/>
        <end position="312"/>
    </location>
</feature>
<feature type="region of interest" description="Disordered" evidence="1">
    <location>
        <begin position="582"/>
        <end position="733"/>
    </location>
</feature>
<feature type="region of interest" description="Disordered" evidence="1">
    <location>
        <begin position="133"/>
        <end position="204"/>
    </location>
</feature>
<accession>A0AAE1NY91</accession>
<dbReference type="Proteomes" id="UP001292094">
    <property type="component" value="Unassembled WGS sequence"/>
</dbReference>
<feature type="compositionally biased region" description="Basic and acidic residues" evidence="1">
    <location>
        <begin position="152"/>
        <end position="164"/>
    </location>
</feature>
<dbReference type="EMBL" id="JAWZYT010003456">
    <property type="protein sequence ID" value="KAK4298318.1"/>
    <property type="molecule type" value="Genomic_DNA"/>
</dbReference>
<reference evidence="2" key="1">
    <citation type="submission" date="2023-11" db="EMBL/GenBank/DDBJ databases">
        <title>Genome assemblies of two species of porcelain crab, Petrolisthes cinctipes and Petrolisthes manimaculis (Anomura: Porcellanidae).</title>
        <authorList>
            <person name="Angst P."/>
        </authorList>
    </citation>
    <scope>NUCLEOTIDE SEQUENCE</scope>
    <source>
        <strain evidence="2">PB745_02</strain>
        <tissue evidence="2">Gill</tissue>
    </source>
</reference>
<organism evidence="2 3">
    <name type="scientific">Petrolisthes manimaculis</name>
    <dbReference type="NCBI Taxonomy" id="1843537"/>
    <lineage>
        <taxon>Eukaryota</taxon>
        <taxon>Metazoa</taxon>
        <taxon>Ecdysozoa</taxon>
        <taxon>Arthropoda</taxon>
        <taxon>Crustacea</taxon>
        <taxon>Multicrustacea</taxon>
        <taxon>Malacostraca</taxon>
        <taxon>Eumalacostraca</taxon>
        <taxon>Eucarida</taxon>
        <taxon>Decapoda</taxon>
        <taxon>Pleocyemata</taxon>
        <taxon>Anomura</taxon>
        <taxon>Galatheoidea</taxon>
        <taxon>Porcellanidae</taxon>
        <taxon>Petrolisthes</taxon>
    </lineage>
</organism>
<feature type="compositionally biased region" description="Basic and acidic residues" evidence="1">
    <location>
        <begin position="439"/>
        <end position="448"/>
    </location>
</feature>
<feature type="compositionally biased region" description="Polar residues" evidence="1">
    <location>
        <begin position="355"/>
        <end position="370"/>
    </location>
</feature>
<evidence type="ECO:0000313" key="2">
    <source>
        <dbReference type="EMBL" id="KAK4298318.1"/>
    </source>
</evidence>
<feature type="region of interest" description="Disordered" evidence="1">
    <location>
        <begin position="404"/>
        <end position="559"/>
    </location>
</feature>
<gene>
    <name evidence="2" type="ORF">Pmani_029328</name>
</gene>
<evidence type="ECO:0000256" key="1">
    <source>
        <dbReference type="SAM" id="MobiDB-lite"/>
    </source>
</evidence>
<feature type="region of interest" description="Disordered" evidence="1">
    <location>
        <begin position="764"/>
        <end position="803"/>
    </location>
</feature>
<keyword evidence="3" id="KW-1185">Reference proteome</keyword>
<comment type="caution">
    <text evidence="2">The sequence shown here is derived from an EMBL/GenBank/DDBJ whole genome shotgun (WGS) entry which is preliminary data.</text>
</comment>
<name>A0AAE1NY91_9EUCA</name>
<feature type="compositionally biased region" description="Basic and acidic residues" evidence="1">
    <location>
        <begin position="594"/>
        <end position="610"/>
    </location>
</feature>